<keyword evidence="2" id="KW-1185">Reference proteome</keyword>
<evidence type="ECO:0000313" key="2">
    <source>
        <dbReference type="Proteomes" id="UP000643165"/>
    </source>
</evidence>
<proteinExistence type="predicted"/>
<name>A0ABQ4J2R8_9ACTN</name>
<dbReference type="Proteomes" id="UP000643165">
    <property type="component" value="Unassembled WGS sequence"/>
</dbReference>
<reference evidence="1 2" key="1">
    <citation type="submission" date="2021-01" db="EMBL/GenBank/DDBJ databases">
        <title>Whole genome shotgun sequence of Verrucosispora lutea NBRC 106530.</title>
        <authorList>
            <person name="Komaki H."/>
            <person name="Tamura T."/>
        </authorList>
    </citation>
    <scope>NUCLEOTIDE SEQUENCE [LARGE SCALE GENOMIC DNA]</scope>
    <source>
        <strain evidence="1 2">NBRC 106530</strain>
    </source>
</reference>
<dbReference type="EMBL" id="BOPB01000034">
    <property type="protein sequence ID" value="GIJ24465.1"/>
    <property type="molecule type" value="Genomic_DNA"/>
</dbReference>
<comment type="caution">
    <text evidence="1">The sequence shown here is derived from an EMBL/GenBank/DDBJ whole genome shotgun (WGS) entry which is preliminary data.</text>
</comment>
<gene>
    <name evidence="1" type="ORF">Vlu01_50890</name>
</gene>
<organism evidence="1 2">
    <name type="scientific">Micromonospora lutea</name>
    <dbReference type="NCBI Taxonomy" id="419825"/>
    <lineage>
        <taxon>Bacteria</taxon>
        <taxon>Bacillati</taxon>
        <taxon>Actinomycetota</taxon>
        <taxon>Actinomycetes</taxon>
        <taxon>Micromonosporales</taxon>
        <taxon>Micromonosporaceae</taxon>
        <taxon>Micromonospora</taxon>
    </lineage>
</organism>
<sequence>MHAVRWFVTVDSVDRQGNHSLSRGVLNGAIGQLLTARPAPHRRTGRLAAVHRRPSVAIRPTGNVFLRLALAP</sequence>
<accession>A0ABQ4J2R8</accession>
<protein>
    <submittedName>
        <fullName evidence="1">Uncharacterized protein</fullName>
    </submittedName>
</protein>
<evidence type="ECO:0000313" key="1">
    <source>
        <dbReference type="EMBL" id="GIJ24465.1"/>
    </source>
</evidence>